<proteinExistence type="predicted"/>
<feature type="transmembrane region" description="Helical" evidence="1">
    <location>
        <begin position="271"/>
        <end position="295"/>
    </location>
</feature>
<feature type="transmembrane region" description="Helical" evidence="1">
    <location>
        <begin position="322"/>
        <end position="340"/>
    </location>
</feature>
<name>A0A1F4Z663_9BACT</name>
<protein>
    <recommendedName>
        <fullName evidence="4">Glycosyltransferase RgtA/B/C/D-like domain-containing protein</fullName>
    </recommendedName>
</protein>
<evidence type="ECO:0000256" key="1">
    <source>
        <dbReference type="SAM" id="Phobius"/>
    </source>
</evidence>
<sequence length="493" mass="56639">MDLRIKAGHLLVMLAVGAAFLSRGIWVLDPDFGWHLRMGQIISLTGVPNTDPFSYTMPSFPFVDHEWLTNWGIYKLYGFTGMTGLAIIGAGITVAALVIAAAGSKGKWMAVPVLLSAGVLIHRGGVRPQILDWVFLTLVLRLFEDMRRWDKWKWVWPAVMLLWANLHGGFPVGIAVSALILGLRAVQEKKFKLQDGVIWLTGLAATFANPNGWRLWQEVISQAALSGFFRKTIMEWQPFWAQAEMSYWILGTLAASVVYRYRERVKLWEAGLLAGLFLSGITALRHMSLFAVAAIPFTVKGFSWMEEEFGKEKEMKRRWQKFYQMLTVMAAVLFVVETAVDWKNALNMREGKFYPTEAVRIVEEIPISERVMAEYGWGGYLIWKIPDRKVFVDGRMAGWRWEAPEGESDWAFQDYLKVAEGSEGWEEVLDTNQVKWVLWGREEEQEDTGWLDRLIKGKFPEVVPLEKRLAEKGWIREYEDKWAVLFRRQGENK</sequence>
<evidence type="ECO:0008006" key="4">
    <source>
        <dbReference type="Google" id="ProtNLM"/>
    </source>
</evidence>
<evidence type="ECO:0000313" key="3">
    <source>
        <dbReference type="Proteomes" id="UP000176822"/>
    </source>
</evidence>
<feature type="transmembrane region" description="Helical" evidence="1">
    <location>
        <begin position="76"/>
        <end position="101"/>
    </location>
</feature>
<dbReference type="Proteomes" id="UP000176822">
    <property type="component" value="Unassembled WGS sequence"/>
</dbReference>
<keyword evidence="1" id="KW-0812">Transmembrane</keyword>
<reference evidence="2 3" key="1">
    <citation type="journal article" date="2016" name="Nat. Commun.">
        <title>Thousands of microbial genomes shed light on interconnected biogeochemical processes in an aquifer system.</title>
        <authorList>
            <person name="Anantharaman K."/>
            <person name="Brown C.T."/>
            <person name="Hug L.A."/>
            <person name="Sharon I."/>
            <person name="Castelle C.J."/>
            <person name="Probst A.J."/>
            <person name="Thomas B.C."/>
            <person name="Singh A."/>
            <person name="Wilkins M.J."/>
            <person name="Karaoz U."/>
            <person name="Brodie E.L."/>
            <person name="Williams K.H."/>
            <person name="Hubbard S.S."/>
            <person name="Banfield J.F."/>
        </authorList>
    </citation>
    <scope>NUCLEOTIDE SEQUENCE [LARGE SCALE GENOMIC DNA]</scope>
</reference>
<feature type="transmembrane region" description="Helical" evidence="1">
    <location>
        <begin position="7"/>
        <end position="28"/>
    </location>
</feature>
<comment type="caution">
    <text evidence="2">The sequence shown here is derived from an EMBL/GenBank/DDBJ whole genome shotgun (WGS) entry which is preliminary data.</text>
</comment>
<feature type="transmembrane region" description="Helical" evidence="1">
    <location>
        <begin position="239"/>
        <end position="259"/>
    </location>
</feature>
<organism evidence="2 3">
    <name type="scientific">Candidatus Amesbacteria bacterium RIFCSPLOWO2_01_FULL_47_33</name>
    <dbReference type="NCBI Taxonomy" id="1797258"/>
    <lineage>
        <taxon>Bacteria</taxon>
        <taxon>Candidatus Amesiibacteriota</taxon>
    </lineage>
</organism>
<keyword evidence="1" id="KW-1133">Transmembrane helix</keyword>
<keyword evidence="1" id="KW-0472">Membrane</keyword>
<accession>A0A1F4Z663</accession>
<feature type="transmembrane region" description="Helical" evidence="1">
    <location>
        <begin position="154"/>
        <end position="181"/>
    </location>
</feature>
<evidence type="ECO:0000313" key="2">
    <source>
        <dbReference type="EMBL" id="OGD01670.1"/>
    </source>
</evidence>
<dbReference type="EMBL" id="MEXM01000007">
    <property type="protein sequence ID" value="OGD01670.1"/>
    <property type="molecule type" value="Genomic_DNA"/>
</dbReference>
<gene>
    <name evidence="2" type="ORF">A2972_04770</name>
</gene>
<dbReference type="AlphaFoldDB" id="A0A1F4Z663"/>